<dbReference type="PANTHER" id="PTHR42946">
    <property type="entry name" value="PHOSPHOHEXOSE MUTASE"/>
    <property type="match status" value="1"/>
</dbReference>
<evidence type="ECO:0000256" key="5">
    <source>
        <dbReference type="ARBA" id="ARBA00022842"/>
    </source>
</evidence>
<dbReference type="InterPro" id="IPR005845">
    <property type="entry name" value="A-D-PHexomutase_a/b/a-II"/>
</dbReference>
<dbReference type="SUPFAM" id="SSF53738">
    <property type="entry name" value="Phosphoglucomutase, first 3 domains"/>
    <property type="match status" value="3"/>
</dbReference>
<dbReference type="InterPro" id="IPR016055">
    <property type="entry name" value="A-D-PHexomutase_a/b/a-I/II/III"/>
</dbReference>
<comment type="similarity">
    <text evidence="2">Belongs to the phosphohexose mutase family.</text>
</comment>
<dbReference type="SUPFAM" id="SSF55957">
    <property type="entry name" value="Phosphoglucomutase, C-terminal domain"/>
    <property type="match status" value="1"/>
</dbReference>
<evidence type="ECO:0000313" key="11">
    <source>
        <dbReference type="Proteomes" id="UP000195447"/>
    </source>
</evidence>
<dbReference type="GO" id="GO:0046872">
    <property type="term" value="F:metal ion binding"/>
    <property type="evidence" value="ECO:0007669"/>
    <property type="project" value="UniProtKB-KW"/>
</dbReference>
<gene>
    <name evidence="10" type="ORF">B5F14_04825</name>
</gene>
<dbReference type="InterPro" id="IPR005844">
    <property type="entry name" value="A-D-PHexomutase_a/b/a-I"/>
</dbReference>
<evidence type="ECO:0000256" key="3">
    <source>
        <dbReference type="ARBA" id="ARBA00022553"/>
    </source>
</evidence>
<dbReference type="PRINTS" id="PR00509">
    <property type="entry name" value="PGMPMM"/>
</dbReference>
<dbReference type="FunFam" id="3.40.120.10:FF:000010">
    <property type="entry name" value="phosphomannomutase/phosphoglucomutase isoform X1"/>
    <property type="match status" value="1"/>
</dbReference>
<keyword evidence="6" id="KW-0413">Isomerase</keyword>
<dbReference type="InterPro" id="IPR050060">
    <property type="entry name" value="Phosphoglucosamine_mutase"/>
</dbReference>
<feature type="domain" description="Alpha-D-phosphohexomutase alpha/beta/alpha" evidence="8">
    <location>
        <begin position="167"/>
        <end position="274"/>
    </location>
</feature>
<reference evidence="11" key="1">
    <citation type="submission" date="2017-04" db="EMBL/GenBank/DDBJ databases">
        <title>Function of individual gut microbiota members based on whole genome sequencing of pure cultures obtained from chicken caecum.</title>
        <authorList>
            <person name="Medvecky M."/>
            <person name="Cejkova D."/>
            <person name="Polansky O."/>
            <person name="Karasova D."/>
            <person name="Kubasova T."/>
            <person name="Cizek A."/>
            <person name="Rychlik I."/>
        </authorList>
    </citation>
    <scope>NUCLEOTIDE SEQUENCE [LARGE SCALE GENOMIC DNA]</scope>
    <source>
        <strain evidence="11">An178</strain>
    </source>
</reference>
<dbReference type="Pfam" id="PF02879">
    <property type="entry name" value="PGM_PMM_II"/>
    <property type="match status" value="1"/>
</dbReference>
<comment type="cofactor">
    <cofactor evidence="1">
        <name>Mg(2+)</name>
        <dbReference type="ChEBI" id="CHEBI:18420"/>
    </cofactor>
</comment>
<keyword evidence="11" id="KW-1185">Reference proteome</keyword>
<dbReference type="PANTHER" id="PTHR42946:SF1">
    <property type="entry name" value="PHOSPHOGLUCOMUTASE (ALPHA-D-GLUCOSE-1,6-BISPHOSPHATE-DEPENDENT)"/>
    <property type="match status" value="1"/>
</dbReference>
<dbReference type="InterPro" id="IPR005846">
    <property type="entry name" value="A-D-PHexomutase_a/b/a-III"/>
</dbReference>
<dbReference type="Pfam" id="PF02878">
    <property type="entry name" value="PGM_PMM_I"/>
    <property type="match status" value="1"/>
</dbReference>
<feature type="domain" description="Alpha-D-phosphohexomutase alpha/beta/alpha" evidence="9">
    <location>
        <begin position="280"/>
        <end position="387"/>
    </location>
</feature>
<name>A0A1Y4M323_9FIRM</name>
<dbReference type="Pfam" id="PF02880">
    <property type="entry name" value="PGM_PMM_III"/>
    <property type="match status" value="1"/>
</dbReference>
<proteinExistence type="inferred from homology"/>
<evidence type="ECO:0000256" key="1">
    <source>
        <dbReference type="ARBA" id="ARBA00001946"/>
    </source>
</evidence>
<sequence>MIMDYRKLQNGSDIRGIAIEGIEGEHVNLTNEAVYDLARAFLTFIREKHSKKDCRISIGHDSRLSADSLCHSIMDGLIFDGAQVLDCSLASTPSMFMSCIFEEYDCDGAIMVTASHLPFNRNGMKFFDKDGGLNKEDIARIIEIANTQSFIHENNGSCTKANLMDTYSRHLQEIIKEGVNAPDHEHPLKGLHIVVDAGNGAGGFYVEKVLKPLGANVEGSQFLEPDGHFPNHIPNPEDKEAMDSICQAVVKHKADLGIIFDTDVDRSSAVDSHGKPISRNAIIALAAMLVKKDHAGTTIVTDSVTSDELHDFLNTHGLKHHRFKRGYKNVINEAIRLNEAGIDCQLAIETSGHAALKENYFLDDGAYLATKIVIEAAKTPVDELIKDLKYPLEEKELRFKINAEDFQDYGDQVLDSLKEFVAKQPNMEPAKDNYEGYRVCFDHGWFLLRKSLHDPILPCNIESTKEGGCKEIANTMYPFMVQFEKLDLASLRQFIE</sequence>
<dbReference type="EMBL" id="NFKM01000007">
    <property type="protein sequence ID" value="OUP61072.1"/>
    <property type="molecule type" value="Genomic_DNA"/>
</dbReference>
<evidence type="ECO:0000256" key="4">
    <source>
        <dbReference type="ARBA" id="ARBA00022723"/>
    </source>
</evidence>
<dbReference type="InterPro" id="IPR005841">
    <property type="entry name" value="Alpha-D-phosphohexomutase_SF"/>
</dbReference>
<comment type="caution">
    <text evidence="10">The sequence shown here is derived from an EMBL/GenBank/DDBJ whole genome shotgun (WGS) entry which is preliminary data.</text>
</comment>
<dbReference type="InterPro" id="IPR036900">
    <property type="entry name" value="A-D-PHexomutase_C_sf"/>
</dbReference>
<keyword evidence="4" id="KW-0479">Metal-binding</keyword>
<dbReference type="CDD" id="cd03089">
    <property type="entry name" value="PMM_PGM"/>
    <property type="match status" value="1"/>
</dbReference>
<accession>A0A1Y4M323</accession>
<evidence type="ECO:0000256" key="2">
    <source>
        <dbReference type="ARBA" id="ARBA00010231"/>
    </source>
</evidence>
<evidence type="ECO:0000259" key="7">
    <source>
        <dbReference type="Pfam" id="PF02878"/>
    </source>
</evidence>
<dbReference type="GO" id="GO:0004615">
    <property type="term" value="F:phosphomannomutase activity"/>
    <property type="evidence" value="ECO:0007669"/>
    <property type="project" value="TreeGrafter"/>
</dbReference>
<protein>
    <submittedName>
        <fullName evidence="10">Phosphomannomutase/phosphoglucomutase</fullName>
    </submittedName>
</protein>
<keyword evidence="5" id="KW-0460">Magnesium</keyword>
<organism evidence="10 11">
    <name type="scientific">Faecalitalea cylindroides</name>
    <dbReference type="NCBI Taxonomy" id="39483"/>
    <lineage>
        <taxon>Bacteria</taxon>
        <taxon>Bacillati</taxon>
        <taxon>Bacillota</taxon>
        <taxon>Erysipelotrichia</taxon>
        <taxon>Erysipelotrichales</taxon>
        <taxon>Erysipelotrichaceae</taxon>
        <taxon>Faecalitalea</taxon>
    </lineage>
</organism>
<dbReference type="AlphaFoldDB" id="A0A1Y4M323"/>
<evidence type="ECO:0000259" key="9">
    <source>
        <dbReference type="Pfam" id="PF02880"/>
    </source>
</evidence>
<dbReference type="Gene3D" id="3.30.310.50">
    <property type="entry name" value="Alpha-D-phosphohexomutase, C-terminal domain"/>
    <property type="match status" value="1"/>
</dbReference>
<feature type="domain" description="Alpha-D-phosphohexomutase alpha/beta/alpha" evidence="7">
    <location>
        <begin position="8"/>
        <end position="149"/>
    </location>
</feature>
<keyword evidence="3" id="KW-0597">Phosphoprotein</keyword>
<evidence type="ECO:0000259" key="8">
    <source>
        <dbReference type="Pfam" id="PF02879"/>
    </source>
</evidence>
<evidence type="ECO:0000313" key="10">
    <source>
        <dbReference type="EMBL" id="OUP61072.1"/>
    </source>
</evidence>
<dbReference type="GO" id="GO:0005975">
    <property type="term" value="P:carbohydrate metabolic process"/>
    <property type="evidence" value="ECO:0007669"/>
    <property type="project" value="InterPro"/>
</dbReference>
<evidence type="ECO:0000256" key="6">
    <source>
        <dbReference type="ARBA" id="ARBA00023235"/>
    </source>
</evidence>
<dbReference type="Gene3D" id="3.40.120.10">
    <property type="entry name" value="Alpha-D-Glucose-1,6-Bisphosphate, subunit A, domain 3"/>
    <property type="match status" value="3"/>
</dbReference>
<dbReference type="Proteomes" id="UP000195447">
    <property type="component" value="Unassembled WGS sequence"/>
</dbReference>